<dbReference type="GO" id="GO:0008725">
    <property type="term" value="F:DNA-3-methyladenine glycosylase activity"/>
    <property type="evidence" value="ECO:0007669"/>
    <property type="project" value="InterPro"/>
</dbReference>
<feature type="transmembrane region" description="Helical" evidence="1">
    <location>
        <begin position="20"/>
        <end position="40"/>
    </location>
</feature>
<dbReference type="InterPro" id="IPR005019">
    <property type="entry name" value="Adenine_glyco"/>
</dbReference>
<proteinExistence type="predicted"/>
<dbReference type="InterPro" id="IPR052891">
    <property type="entry name" value="DNA-3mA_glycosylase"/>
</dbReference>
<dbReference type="GO" id="GO:0006284">
    <property type="term" value="P:base-excision repair"/>
    <property type="evidence" value="ECO:0007669"/>
    <property type="project" value="InterPro"/>
</dbReference>
<name>A0A172QWX2_9CORY</name>
<evidence type="ECO:0000313" key="3">
    <source>
        <dbReference type="Proteomes" id="UP000076929"/>
    </source>
</evidence>
<dbReference type="AlphaFoldDB" id="A0A172QWX2"/>
<reference evidence="2 3" key="1">
    <citation type="submission" date="2016-05" db="EMBL/GenBank/DDBJ databases">
        <title>Complete genome sequence of Corynebacterium crudilactis, a new Corynebacterium species isolated from raw cow's milk.</title>
        <authorList>
            <person name="Christian R."/>
            <person name="Zimmermann J."/>
            <person name="Lipski A."/>
            <person name="Kalinowski J."/>
        </authorList>
    </citation>
    <scope>NUCLEOTIDE SEQUENCE [LARGE SCALE GENOMIC DNA]</scope>
    <source>
        <strain evidence="2 3">JZ16</strain>
    </source>
</reference>
<keyword evidence="1" id="KW-0812">Transmembrane</keyword>
<keyword evidence="3" id="KW-1185">Reference proteome</keyword>
<dbReference type="EMBL" id="CP015622">
    <property type="protein sequence ID" value="ANE05213.1"/>
    <property type="molecule type" value="Genomic_DNA"/>
</dbReference>
<dbReference type="InterPro" id="IPR011257">
    <property type="entry name" value="DNA_glycosylase"/>
</dbReference>
<evidence type="ECO:0008006" key="4">
    <source>
        <dbReference type="Google" id="ProtNLM"/>
    </source>
</evidence>
<dbReference type="SUPFAM" id="SSF48150">
    <property type="entry name" value="DNA-glycosylase"/>
    <property type="match status" value="1"/>
</dbReference>
<dbReference type="PANTHER" id="PTHR30037:SF4">
    <property type="entry name" value="DNA-3-METHYLADENINE GLYCOSYLASE I"/>
    <property type="match status" value="1"/>
</dbReference>
<dbReference type="PANTHER" id="PTHR30037">
    <property type="entry name" value="DNA-3-METHYLADENINE GLYCOSYLASE 1"/>
    <property type="match status" value="1"/>
</dbReference>
<dbReference type="STRING" id="1652495.ccrud_00760"/>
<dbReference type="KEGG" id="ccjz:ccrud_00760"/>
<evidence type="ECO:0000256" key="1">
    <source>
        <dbReference type="SAM" id="Phobius"/>
    </source>
</evidence>
<dbReference type="Gene3D" id="1.10.340.30">
    <property type="entry name" value="Hypothetical protein, domain 2"/>
    <property type="match status" value="1"/>
</dbReference>
<gene>
    <name evidence="2" type="ORF">ccrud_00760</name>
</gene>
<dbReference type="Proteomes" id="UP000076929">
    <property type="component" value="Chromosome"/>
</dbReference>
<sequence>MCWTYFDHEWGRPPVDLKSLFEVLTLVVFQVGLTWHAVLAKREGLKKAFSDFDVHAVATFTEADVQRLLQDPQIFRNRRKIEATMKNAQVLVSLGDSQEHFISLVEEDITVKELKQLGFSHIGPTSLSIIRQATGLCAQKPA</sequence>
<keyword evidence="1" id="KW-0472">Membrane</keyword>
<accession>A0A172QWX2</accession>
<dbReference type="Pfam" id="PF03352">
    <property type="entry name" value="Adenine_glyco"/>
    <property type="match status" value="1"/>
</dbReference>
<protein>
    <recommendedName>
        <fullName evidence="4">3-methyladenine DNA glycosylase</fullName>
    </recommendedName>
</protein>
<organism evidence="2 3">
    <name type="scientific">Corynebacterium crudilactis</name>
    <dbReference type="NCBI Taxonomy" id="1652495"/>
    <lineage>
        <taxon>Bacteria</taxon>
        <taxon>Bacillati</taxon>
        <taxon>Actinomycetota</taxon>
        <taxon>Actinomycetes</taxon>
        <taxon>Mycobacteriales</taxon>
        <taxon>Corynebacteriaceae</taxon>
        <taxon>Corynebacterium</taxon>
    </lineage>
</organism>
<evidence type="ECO:0000313" key="2">
    <source>
        <dbReference type="EMBL" id="ANE05213.1"/>
    </source>
</evidence>
<keyword evidence="1" id="KW-1133">Transmembrane helix</keyword>